<protein>
    <submittedName>
        <fullName evidence="1">Uncharacterized protein</fullName>
    </submittedName>
</protein>
<comment type="caution">
    <text evidence="1">The sequence shown here is derived from an EMBL/GenBank/DDBJ whole genome shotgun (WGS) entry which is preliminary data.</text>
</comment>
<proteinExistence type="predicted"/>
<reference evidence="1" key="1">
    <citation type="submission" date="2023-07" db="EMBL/GenBank/DDBJ databases">
        <title>Black Yeasts Isolated from many extreme environments.</title>
        <authorList>
            <person name="Coleine C."/>
            <person name="Stajich J.E."/>
            <person name="Selbmann L."/>
        </authorList>
    </citation>
    <scope>NUCLEOTIDE SEQUENCE</scope>
    <source>
        <strain evidence="1">CCFEE 5714</strain>
    </source>
</reference>
<accession>A0ACC3MW28</accession>
<dbReference type="Proteomes" id="UP001281147">
    <property type="component" value="Unassembled WGS sequence"/>
</dbReference>
<dbReference type="EMBL" id="JAUTXU010000138">
    <property type="protein sequence ID" value="KAK3704496.1"/>
    <property type="molecule type" value="Genomic_DNA"/>
</dbReference>
<organism evidence="1 2">
    <name type="scientific">Vermiconidia calcicola</name>
    <dbReference type="NCBI Taxonomy" id="1690605"/>
    <lineage>
        <taxon>Eukaryota</taxon>
        <taxon>Fungi</taxon>
        <taxon>Dikarya</taxon>
        <taxon>Ascomycota</taxon>
        <taxon>Pezizomycotina</taxon>
        <taxon>Dothideomycetes</taxon>
        <taxon>Dothideomycetidae</taxon>
        <taxon>Mycosphaerellales</taxon>
        <taxon>Extremaceae</taxon>
        <taxon>Vermiconidia</taxon>
    </lineage>
</organism>
<name>A0ACC3MW28_9PEZI</name>
<gene>
    <name evidence="1" type="ORF">LTR37_013779</name>
</gene>
<keyword evidence="2" id="KW-1185">Reference proteome</keyword>
<sequence>MDTAERAVLHRVSKRSKGRCMTTELPYEIMRQILDYIIPSGCVYHFLPTRYKRQPAQVVQRLNNANVSFPACVDVSLAATCSALQDTVCSILYGANDFLFNISAESITTAIRSKTFRKLETWSRVLRTAPRPLGPIGVHAAKYIKDASMVIALPIGYGTQEVGTLRAIVQKAVDVLRHATNMEHLTIDFQIPAWVGGHKGALGIDRLGANVDPKTGKLYVRVLDPTLEPVWRRNKAERALEPLLGLAGVKELLLLGMMSETFAEELRVAATSTGRS</sequence>
<evidence type="ECO:0000313" key="2">
    <source>
        <dbReference type="Proteomes" id="UP001281147"/>
    </source>
</evidence>
<evidence type="ECO:0000313" key="1">
    <source>
        <dbReference type="EMBL" id="KAK3704496.1"/>
    </source>
</evidence>